<dbReference type="Proteomes" id="UP000694915">
    <property type="component" value="Chromosome 5"/>
</dbReference>
<dbReference type="Pfam" id="PF15679">
    <property type="entry name" value="DUF4665"/>
    <property type="match status" value="1"/>
</dbReference>
<reference evidence="2" key="1">
    <citation type="submission" date="2025-08" db="UniProtKB">
        <authorList>
            <consortium name="RefSeq"/>
        </authorList>
    </citation>
    <scope>IDENTIFICATION</scope>
</reference>
<accession>A0ABM0KKQ1</accession>
<evidence type="ECO:0000313" key="2">
    <source>
        <dbReference type="RefSeq" id="XP_005348280.1"/>
    </source>
</evidence>
<dbReference type="PANTHER" id="PTHR35544:SF4">
    <property type="entry name" value="RIBOSOMAL BIOGENESIS FACTOR"/>
    <property type="match status" value="1"/>
</dbReference>
<sequence>MDEEMGECVRSDQITNLVGDRLAMHCRVKPQNQTRRILGVELPSEMQDSDDPWSLTVAKNKLKCQKFRKVFHITSHKNSKAKKAKPGITHIKMINVMKDEKVNRMNRTFVNIQKELVNFSKSLSLKSKQKEPRPHEREPANVGKAARLIVTNTLFCIAGQRFVGGRCLPQGKTYQDILSL</sequence>
<name>A0ABM0KKQ1_MICOH</name>
<dbReference type="RefSeq" id="XP_005348280.1">
    <property type="nucleotide sequence ID" value="XM_005348223.1"/>
</dbReference>
<evidence type="ECO:0000313" key="1">
    <source>
        <dbReference type="Proteomes" id="UP000694915"/>
    </source>
</evidence>
<protein>
    <submittedName>
        <fullName evidence="2">Uncharacterized protein C8orf59 homolog</fullName>
    </submittedName>
</protein>
<gene>
    <name evidence="2" type="primary">LOC102000687</name>
</gene>
<dbReference type="GeneID" id="102000687"/>
<proteinExistence type="predicted"/>
<organism evidence="1 2">
    <name type="scientific">Microtus ochrogaster</name>
    <name type="common">Prairie vole</name>
    <dbReference type="NCBI Taxonomy" id="79684"/>
    <lineage>
        <taxon>Eukaryota</taxon>
        <taxon>Metazoa</taxon>
        <taxon>Chordata</taxon>
        <taxon>Craniata</taxon>
        <taxon>Vertebrata</taxon>
        <taxon>Euteleostomi</taxon>
        <taxon>Mammalia</taxon>
        <taxon>Eutheria</taxon>
        <taxon>Euarchontoglires</taxon>
        <taxon>Glires</taxon>
        <taxon>Rodentia</taxon>
        <taxon>Myomorpha</taxon>
        <taxon>Muroidea</taxon>
        <taxon>Cricetidae</taxon>
        <taxon>Arvicolinae</taxon>
        <taxon>Microtus</taxon>
    </lineage>
</organism>
<keyword evidence="1" id="KW-1185">Reference proteome</keyword>
<dbReference type="PANTHER" id="PTHR35544">
    <property type="entry name" value="RIBOSOMAL BIOGENESIS FACTOR"/>
    <property type="match status" value="1"/>
</dbReference>
<dbReference type="InterPro" id="IPR031389">
    <property type="entry name" value="RBIS"/>
</dbReference>